<reference evidence="2 3" key="1">
    <citation type="submission" date="2020-06" db="EMBL/GenBank/DDBJ databases">
        <authorList>
            <person name="Li R."/>
            <person name="Bekaert M."/>
        </authorList>
    </citation>
    <scope>NUCLEOTIDE SEQUENCE [LARGE SCALE GENOMIC DNA]</scope>
    <source>
        <strain evidence="3">wild</strain>
    </source>
</reference>
<dbReference type="EMBL" id="CACVKT020002298">
    <property type="protein sequence ID" value="CAC5377275.1"/>
    <property type="molecule type" value="Genomic_DNA"/>
</dbReference>
<evidence type="ECO:0000313" key="2">
    <source>
        <dbReference type="EMBL" id="CAC5377275.1"/>
    </source>
</evidence>
<feature type="region of interest" description="Disordered" evidence="1">
    <location>
        <begin position="434"/>
        <end position="466"/>
    </location>
</feature>
<dbReference type="Proteomes" id="UP000507470">
    <property type="component" value="Unassembled WGS sequence"/>
</dbReference>
<evidence type="ECO:0000256" key="1">
    <source>
        <dbReference type="SAM" id="MobiDB-lite"/>
    </source>
</evidence>
<dbReference type="AlphaFoldDB" id="A0A6J8B084"/>
<feature type="region of interest" description="Disordered" evidence="1">
    <location>
        <begin position="37"/>
        <end position="66"/>
    </location>
</feature>
<organism evidence="2 3">
    <name type="scientific">Mytilus coruscus</name>
    <name type="common">Sea mussel</name>
    <dbReference type="NCBI Taxonomy" id="42192"/>
    <lineage>
        <taxon>Eukaryota</taxon>
        <taxon>Metazoa</taxon>
        <taxon>Spiralia</taxon>
        <taxon>Lophotrochozoa</taxon>
        <taxon>Mollusca</taxon>
        <taxon>Bivalvia</taxon>
        <taxon>Autobranchia</taxon>
        <taxon>Pteriomorphia</taxon>
        <taxon>Mytilida</taxon>
        <taxon>Mytiloidea</taxon>
        <taxon>Mytilidae</taxon>
        <taxon>Mytilinae</taxon>
        <taxon>Mytilus</taxon>
    </lineage>
</organism>
<keyword evidence="3" id="KW-1185">Reference proteome</keyword>
<evidence type="ECO:0000313" key="3">
    <source>
        <dbReference type="Proteomes" id="UP000507470"/>
    </source>
</evidence>
<name>A0A6J8B084_MYTCO</name>
<sequence length="466" mass="51971">MDFSTHCQPTGGADKFCKEEIGHQKKVQHIDSLIQARGRDHTTHNYPNQAEETSKPRAEKSTSPSQHLYFQDGGELNHGFREDSGVYQDKLDKPMPQYGNTRDYMYEGETPRSLYSNAGDTIGLGTQEFTWDIYVALIGEQMLLGIDFLSKQAISLDLHRNQLSIHGEVVQMSWGQAKVLPQTTEVRAGKNHMVPANSVKRVMGVLAEPMGREYIIEAKAEGNLLIPRTLHEMGQNPVLCLINLSDSPLAITKGDLLAQAQEIDVGEHPKVCKMVVAENSNKKELPQHLQKMFKRSCADLSEGEEETSCSLLQEFQDVFACSDLDLGHFTALEHSFDTGDHPPIKQRMRRTPFSFTQEEEAQLEKNVTVGGMPTVRIRVGLRTSPHTMVSAEPFWGRFTLAPVSLPRRAPPVSKGVPQLKQEFSVDWGLHVAHRSLPGPKNERPFLQLRAEGRLEDGAAASDPSGE</sequence>
<gene>
    <name evidence="2" type="ORF">MCOR_13598</name>
</gene>
<dbReference type="OrthoDB" id="6157735at2759"/>
<proteinExistence type="predicted"/>
<protein>
    <submittedName>
        <fullName evidence="2">Uncharacterized protein</fullName>
    </submittedName>
</protein>
<accession>A0A6J8B084</accession>